<gene>
    <name evidence="2" type="ORF">O0I10_011582</name>
</gene>
<feature type="domain" description="C2H2-type" evidence="1">
    <location>
        <begin position="113"/>
        <end position="137"/>
    </location>
</feature>
<sequence>MTPPNLGIIIRAQVDTAIFSCRLCDPAEDEIKFYYTSRALSQHSTKYHRQPTTVIFTCHDCDDTFKSRASLLSHKCIKEFMPDDQARVPPITEDAPDGNSIVDFMVISTTKSFVCPSCVIARFNDLTHLQDHHVKQHYRYLRPIWSCPRQCGYRDIERRTITEHLKYSCGMPHNKQKTLLFFFPALLSFGTVLPRILA</sequence>
<evidence type="ECO:0000313" key="2">
    <source>
        <dbReference type="EMBL" id="KAJ8652776.1"/>
    </source>
</evidence>
<dbReference type="GeneID" id="83218982"/>
<organism evidence="2 3">
    <name type="scientific">Lichtheimia ornata</name>
    <dbReference type="NCBI Taxonomy" id="688661"/>
    <lineage>
        <taxon>Eukaryota</taxon>
        <taxon>Fungi</taxon>
        <taxon>Fungi incertae sedis</taxon>
        <taxon>Mucoromycota</taxon>
        <taxon>Mucoromycotina</taxon>
        <taxon>Mucoromycetes</taxon>
        <taxon>Mucorales</taxon>
        <taxon>Lichtheimiaceae</taxon>
        <taxon>Lichtheimia</taxon>
    </lineage>
</organism>
<proteinExistence type="predicted"/>
<dbReference type="SMART" id="SM00355">
    <property type="entry name" value="ZnF_C2H2"/>
    <property type="match status" value="3"/>
</dbReference>
<dbReference type="Proteomes" id="UP001234581">
    <property type="component" value="Unassembled WGS sequence"/>
</dbReference>
<keyword evidence="3" id="KW-1185">Reference proteome</keyword>
<feature type="domain" description="C2H2-type" evidence="1">
    <location>
        <begin position="56"/>
        <end position="76"/>
    </location>
</feature>
<comment type="caution">
    <text evidence="2">The sequence shown here is derived from an EMBL/GenBank/DDBJ whole genome shotgun (WGS) entry which is preliminary data.</text>
</comment>
<evidence type="ECO:0000313" key="3">
    <source>
        <dbReference type="Proteomes" id="UP001234581"/>
    </source>
</evidence>
<accession>A0AAD7XTZ4</accession>
<name>A0AAD7XTZ4_9FUNG</name>
<dbReference type="AlphaFoldDB" id="A0AAD7XTZ4"/>
<dbReference type="InterPro" id="IPR013087">
    <property type="entry name" value="Znf_C2H2_type"/>
</dbReference>
<dbReference type="EMBL" id="JARTCD010000094">
    <property type="protein sequence ID" value="KAJ8652776.1"/>
    <property type="molecule type" value="Genomic_DNA"/>
</dbReference>
<protein>
    <recommendedName>
        <fullName evidence="1">C2H2-type domain-containing protein</fullName>
    </recommendedName>
</protein>
<feature type="domain" description="C2H2-type" evidence="1">
    <location>
        <begin position="19"/>
        <end position="48"/>
    </location>
</feature>
<dbReference type="RefSeq" id="XP_058337690.1">
    <property type="nucleotide sequence ID" value="XM_058491546.1"/>
</dbReference>
<evidence type="ECO:0000259" key="1">
    <source>
        <dbReference type="SMART" id="SM00355"/>
    </source>
</evidence>
<reference evidence="2 3" key="1">
    <citation type="submission" date="2023-03" db="EMBL/GenBank/DDBJ databases">
        <title>Genome sequence of Lichtheimia ornata CBS 291.66.</title>
        <authorList>
            <person name="Mohabir J.T."/>
            <person name="Shea T.P."/>
            <person name="Kurbessoian T."/>
            <person name="Berby B."/>
            <person name="Fontaine J."/>
            <person name="Livny J."/>
            <person name="Gnirke A."/>
            <person name="Stajich J.E."/>
            <person name="Cuomo C.A."/>
        </authorList>
    </citation>
    <scope>NUCLEOTIDE SEQUENCE [LARGE SCALE GENOMIC DNA]</scope>
    <source>
        <strain evidence="2">CBS 291.66</strain>
    </source>
</reference>